<dbReference type="InterPro" id="IPR036187">
    <property type="entry name" value="DNA_mismatch_repair_MutS_sf"/>
</dbReference>
<feature type="compositionally biased region" description="Low complexity" evidence="6">
    <location>
        <begin position="103"/>
        <end position="124"/>
    </location>
</feature>
<keyword evidence="4" id="KW-0238">DNA-binding</keyword>
<dbReference type="InterPro" id="IPR045076">
    <property type="entry name" value="MutS"/>
</dbReference>
<protein>
    <recommendedName>
        <fullName evidence="7">DNA mismatch repair proteins mutS family domain-containing protein</fullName>
    </recommendedName>
</protein>
<proteinExistence type="inferred from homology"/>
<feature type="compositionally biased region" description="Polar residues" evidence="6">
    <location>
        <begin position="81"/>
        <end position="102"/>
    </location>
</feature>
<dbReference type="OrthoDB" id="276261at2759"/>
<dbReference type="EMBL" id="CAIIXF020000001">
    <property type="protein sequence ID" value="CAH1773969.1"/>
    <property type="molecule type" value="Genomic_DNA"/>
</dbReference>
<gene>
    <name evidence="8" type="ORF">OFUS_LOCUS1496</name>
</gene>
<dbReference type="Pfam" id="PF05188">
    <property type="entry name" value="MutS_II"/>
    <property type="match status" value="1"/>
</dbReference>
<dbReference type="GO" id="GO:0005634">
    <property type="term" value="C:nucleus"/>
    <property type="evidence" value="ECO:0007669"/>
    <property type="project" value="TreeGrafter"/>
</dbReference>
<dbReference type="Gene3D" id="3.30.420.110">
    <property type="entry name" value="MutS, connector domain"/>
    <property type="match status" value="1"/>
</dbReference>
<dbReference type="SUPFAM" id="SSF52540">
    <property type="entry name" value="P-loop containing nucleoside triphosphate hydrolases"/>
    <property type="match status" value="1"/>
</dbReference>
<dbReference type="Proteomes" id="UP000749559">
    <property type="component" value="Unassembled WGS sequence"/>
</dbReference>
<dbReference type="InterPro" id="IPR000432">
    <property type="entry name" value="DNA_mismatch_repair_MutS_C"/>
</dbReference>
<evidence type="ECO:0000313" key="9">
    <source>
        <dbReference type="Proteomes" id="UP000749559"/>
    </source>
</evidence>
<comment type="caution">
    <text evidence="8">The sequence shown here is derived from an EMBL/GenBank/DDBJ whole genome shotgun (WGS) entry which is preliminary data.</text>
</comment>
<evidence type="ECO:0000313" key="8">
    <source>
        <dbReference type="EMBL" id="CAH1773969.1"/>
    </source>
</evidence>
<dbReference type="PANTHER" id="PTHR11361">
    <property type="entry name" value="DNA MISMATCH REPAIR PROTEIN MUTS FAMILY MEMBER"/>
    <property type="match status" value="1"/>
</dbReference>
<reference evidence="8" key="1">
    <citation type="submission" date="2022-03" db="EMBL/GenBank/DDBJ databases">
        <authorList>
            <person name="Martin C."/>
        </authorList>
    </citation>
    <scope>NUCLEOTIDE SEQUENCE</scope>
</reference>
<dbReference type="PIRSF" id="PIRSF005813">
    <property type="entry name" value="MSH2"/>
    <property type="match status" value="1"/>
</dbReference>
<evidence type="ECO:0000256" key="2">
    <source>
        <dbReference type="ARBA" id="ARBA00022741"/>
    </source>
</evidence>
<dbReference type="FunFam" id="3.40.50.300:FF:000870">
    <property type="entry name" value="MutS protein homolog 4"/>
    <property type="match status" value="1"/>
</dbReference>
<feature type="region of interest" description="Disordered" evidence="6">
    <location>
        <begin position="1"/>
        <end position="128"/>
    </location>
</feature>
<comment type="similarity">
    <text evidence="1">Belongs to the DNA mismatch repair MutS family.</text>
</comment>
<dbReference type="SMART" id="SM00533">
    <property type="entry name" value="MUTSd"/>
    <property type="match status" value="1"/>
</dbReference>
<evidence type="ECO:0000256" key="6">
    <source>
        <dbReference type="SAM" id="MobiDB-lite"/>
    </source>
</evidence>
<keyword evidence="5" id="KW-0469">Meiosis</keyword>
<dbReference type="InterPro" id="IPR036678">
    <property type="entry name" value="MutS_con_dom_sf"/>
</dbReference>
<dbReference type="Pfam" id="PF05192">
    <property type="entry name" value="MutS_III"/>
    <property type="match status" value="1"/>
</dbReference>
<keyword evidence="3" id="KW-0067">ATP-binding</keyword>
<evidence type="ECO:0000256" key="3">
    <source>
        <dbReference type="ARBA" id="ARBA00022840"/>
    </source>
</evidence>
<evidence type="ECO:0000256" key="5">
    <source>
        <dbReference type="ARBA" id="ARBA00023254"/>
    </source>
</evidence>
<dbReference type="InterPro" id="IPR007861">
    <property type="entry name" value="DNA_mismatch_repair_MutS_clamp"/>
</dbReference>
<dbReference type="PANTHER" id="PTHR11361:SF21">
    <property type="entry name" value="MUTS PROTEIN HOMOLOG 4"/>
    <property type="match status" value="1"/>
</dbReference>
<dbReference type="Pfam" id="PF05190">
    <property type="entry name" value="MutS_IV"/>
    <property type="match status" value="1"/>
</dbReference>
<dbReference type="SUPFAM" id="SSF53150">
    <property type="entry name" value="DNA repair protein MutS, domain II"/>
    <property type="match status" value="1"/>
</dbReference>
<dbReference type="InterPro" id="IPR007860">
    <property type="entry name" value="DNA_mmatch_repair_MutS_con_dom"/>
</dbReference>
<dbReference type="Pfam" id="PF00488">
    <property type="entry name" value="MutS_V"/>
    <property type="match status" value="1"/>
</dbReference>
<evidence type="ECO:0000259" key="7">
    <source>
        <dbReference type="PROSITE" id="PS00486"/>
    </source>
</evidence>
<keyword evidence="9" id="KW-1185">Reference proteome</keyword>
<dbReference type="SUPFAM" id="SSF48334">
    <property type="entry name" value="DNA repair protein MutS, domain III"/>
    <property type="match status" value="1"/>
</dbReference>
<dbReference type="GO" id="GO:0007131">
    <property type="term" value="P:reciprocal meiotic recombination"/>
    <property type="evidence" value="ECO:0007669"/>
    <property type="project" value="TreeGrafter"/>
</dbReference>
<dbReference type="InterPro" id="IPR027417">
    <property type="entry name" value="P-loop_NTPase"/>
</dbReference>
<keyword evidence="2" id="KW-0547">Nucleotide-binding</keyword>
<feature type="compositionally biased region" description="Polar residues" evidence="6">
    <location>
        <begin position="20"/>
        <end position="39"/>
    </location>
</feature>
<dbReference type="SMART" id="SM00534">
    <property type="entry name" value="MUTSac"/>
    <property type="match status" value="1"/>
</dbReference>
<dbReference type="FunFam" id="1.10.1420.10:FF:000013">
    <property type="entry name" value="mutS protein homolog 4"/>
    <property type="match status" value="1"/>
</dbReference>
<accession>A0A8S4N062</accession>
<organism evidence="8 9">
    <name type="scientific">Owenia fusiformis</name>
    <name type="common">Polychaete worm</name>
    <dbReference type="NCBI Taxonomy" id="6347"/>
    <lineage>
        <taxon>Eukaryota</taxon>
        <taxon>Metazoa</taxon>
        <taxon>Spiralia</taxon>
        <taxon>Lophotrochozoa</taxon>
        <taxon>Annelida</taxon>
        <taxon>Polychaeta</taxon>
        <taxon>Sedentaria</taxon>
        <taxon>Canalipalpata</taxon>
        <taxon>Sabellida</taxon>
        <taxon>Oweniida</taxon>
        <taxon>Oweniidae</taxon>
        <taxon>Owenia</taxon>
    </lineage>
</organism>
<name>A0A8S4N062_OWEFU</name>
<dbReference type="PROSITE" id="PS00486">
    <property type="entry name" value="DNA_MISMATCH_REPAIR_2"/>
    <property type="match status" value="1"/>
</dbReference>
<dbReference type="InterPro" id="IPR007696">
    <property type="entry name" value="DNA_mismatch_repair_MutS_core"/>
</dbReference>
<dbReference type="GO" id="GO:0140664">
    <property type="term" value="F:ATP-dependent DNA damage sensor activity"/>
    <property type="evidence" value="ECO:0007669"/>
    <property type="project" value="InterPro"/>
</dbReference>
<dbReference type="InterPro" id="IPR011184">
    <property type="entry name" value="DNA_mismatch_repair_Msh2"/>
</dbReference>
<feature type="domain" description="DNA mismatch repair proteins mutS family" evidence="7">
    <location>
        <begin position="729"/>
        <end position="745"/>
    </location>
</feature>
<dbReference type="Gene3D" id="3.40.50.300">
    <property type="entry name" value="P-loop containing nucleotide triphosphate hydrolases"/>
    <property type="match status" value="1"/>
</dbReference>
<feature type="compositionally biased region" description="Low complexity" evidence="6">
    <location>
        <begin position="40"/>
        <end position="80"/>
    </location>
</feature>
<dbReference type="GO" id="GO:0006298">
    <property type="term" value="P:mismatch repair"/>
    <property type="evidence" value="ECO:0007669"/>
    <property type="project" value="InterPro"/>
</dbReference>
<dbReference type="AlphaFoldDB" id="A0A8S4N062"/>
<sequence>MSGFAVGVKDPKYNFGLLETPSSAVTSNTECSSTKWGNTSSIGSSSMPSMRHSAPNNKASSTMPGSSSSSTSTFPAPGTSRSRTPGSLSSKTPRQGGPSSINSRTPGSRRTPHTTSSTTPGTGRETNSAVIVALVEGRGIARGEVGMAQIDLKQPILSLSQFSDSPTYPKLMTKLQMCQPVEIVMPSTACENGNMTKLFKLISDQFTNTNIATVQRKYFNEEKGLQYIKQLCVPEYNTVEMEVASKYYCLATTAALLKYVEFIQNTVYAPASLKVVFKGSEHTTMIDAATVNNLELLQNLRDPKSEHSLFGVLNHTKTVGGNRLLRATILQPPSSLETINLRLDTVSELTENEELFYNLRGVVSRFVDIDYLLSLCVQIPKQETLKSAESKITNVIYLKHTLELLAPLQNALKDSTTPLLRAYYNTLQDPRFDIIIEKIHTIIQDDTRYQKGNLNMRTQKCFAVKPKINGLLDVARRTYTEIVNDIAELTGQLSADHNLPLKTAYNSTRGFFIQLYCGGKQTISVDSLPGIFVKVTKFKNTIGCTTADMIKYNERIKESLQEIYLMTNVVVSGLLVDIREHIGCLYKLTECVAMLDMLVSFAHACTVANYCRPEFTDTLAIKQGRHPILDQITIDSPVPNNTYASEDSNFLVITGPNMSGKSTYLRQIVLLQIMAQIGSYVPAEYASFRIADQIFSRIGSDDDIETNSSTFEVEMREMNYIVQNASNKSLIIIDELGRGTSAEEGIGICWGICEYFISLKAYTFFATHFMDLTNLDSLYPNAENYHFEVERVFSREGNCDKVTYTHVLSKGKTKEKHYGLQLAEICGLPKTLVDDAKKISSCLVQQKQAVQETDLGSRQQRAVFKLGTRLVQTARNSCLDESSIRSYLQSLRDQYARDLQGTDRIEEE</sequence>
<evidence type="ECO:0000256" key="1">
    <source>
        <dbReference type="ARBA" id="ARBA00006271"/>
    </source>
</evidence>
<dbReference type="GO" id="GO:0005524">
    <property type="term" value="F:ATP binding"/>
    <property type="evidence" value="ECO:0007669"/>
    <property type="project" value="UniProtKB-KW"/>
</dbReference>
<dbReference type="GO" id="GO:0030983">
    <property type="term" value="F:mismatched DNA binding"/>
    <property type="evidence" value="ECO:0007669"/>
    <property type="project" value="InterPro"/>
</dbReference>
<dbReference type="FunFam" id="3.30.420.110:FF:000003">
    <property type="entry name" value="mutS protein homolog 4"/>
    <property type="match status" value="1"/>
</dbReference>
<dbReference type="Gene3D" id="1.10.1420.10">
    <property type="match status" value="2"/>
</dbReference>
<evidence type="ECO:0000256" key="4">
    <source>
        <dbReference type="ARBA" id="ARBA00023125"/>
    </source>
</evidence>